<accession>A0A6C7EBK2</accession>
<dbReference type="GO" id="GO:0016758">
    <property type="term" value="F:hexosyltransferase activity"/>
    <property type="evidence" value="ECO:0007669"/>
    <property type="project" value="TreeGrafter"/>
</dbReference>
<dbReference type="SUPFAM" id="SSF53756">
    <property type="entry name" value="UDP-Glycosyltransferase/glycogen phosphorylase"/>
    <property type="match status" value="1"/>
</dbReference>
<evidence type="ECO:0000259" key="3">
    <source>
        <dbReference type="Pfam" id="PF00534"/>
    </source>
</evidence>
<dbReference type="RefSeq" id="WP_015440643.1">
    <property type="nucleotide sequence ID" value="NC_020520.1"/>
</dbReference>
<keyword evidence="1 5" id="KW-0328">Glycosyltransferase</keyword>
<reference evidence="5 6" key="1">
    <citation type="journal article" date="2013" name="Int. J. Syst. Evol. Microbiol.">
        <title>Ilumatobacter nonamiense sp. nov. and Ilumatobacter coccineum sp. nov., isolated from seashore sand.</title>
        <authorList>
            <person name="Matsumoto A."/>
            <person name="Kasai H."/>
            <person name="Matsuo Y."/>
            <person name="Shizuri Y."/>
            <person name="Ichikawa N."/>
            <person name="Fujita N."/>
            <person name="Omura S."/>
            <person name="Takahashi Y."/>
        </authorList>
    </citation>
    <scope>NUCLEOTIDE SEQUENCE [LARGE SCALE GENOMIC DNA]</scope>
    <source>
        <strain evidence="6">NBRC 103263 / KCTC 29153 / YM16-304</strain>
    </source>
</reference>
<dbReference type="GO" id="GO:1901137">
    <property type="term" value="P:carbohydrate derivative biosynthetic process"/>
    <property type="evidence" value="ECO:0007669"/>
    <property type="project" value="UniProtKB-ARBA"/>
</dbReference>
<dbReference type="AlphaFoldDB" id="A0A6C7EBK2"/>
<dbReference type="PANTHER" id="PTHR45947:SF3">
    <property type="entry name" value="SULFOQUINOVOSYL TRANSFERASE SQD2"/>
    <property type="match status" value="1"/>
</dbReference>
<proteinExistence type="predicted"/>
<dbReference type="CDD" id="cd03801">
    <property type="entry name" value="GT4_PimA-like"/>
    <property type="match status" value="1"/>
</dbReference>
<evidence type="ECO:0000313" key="5">
    <source>
        <dbReference type="EMBL" id="BAN01396.1"/>
    </source>
</evidence>
<evidence type="ECO:0000256" key="1">
    <source>
        <dbReference type="ARBA" id="ARBA00022676"/>
    </source>
</evidence>
<evidence type="ECO:0000313" key="6">
    <source>
        <dbReference type="Proteomes" id="UP000011863"/>
    </source>
</evidence>
<keyword evidence="6" id="KW-1185">Reference proteome</keyword>
<dbReference type="EC" id="2.4.1.-" evidence="5"/>
<sequence length="390" mass="42533">MRVLMLSWDFPPQAVGGTAAHVFGLSNALAEAGHEVVVLTIADRRADLAAERVGPVRVFRADPLMPWIPEERPLALTASANHAIVKLADRVETELDGWTPDVVHGHDWRVGWASDTLATLYGVPFVLTMHGTERVRHGDNLPPGEPTDISSIEWWLAFRADRLISPTRFIVDQLVEGFELSPEQVVRIPNGIDPSQWDGHDRPTERGPLIVSWGRVQYEKGFQVLARAMTTLRGRVPDVTCTIAGRGSYLPELQTQIDVEGVSDLIDLPGFLRDDDLRALVHRAGCVVIPSLYEPFGIVALEALAAGAPLIVARTGGLAELIAGTDAGLTFEPGNPDDLAHCVETVLRDPRLAEQLTTSARELIEKKYAWEAIAATTAQVYETAAVGHRG</sequence>
<evidence type="ECO:0000259" key="4">
    <source>
        <dbReference type="Pfam" id="PF13439"/>
    </source>
</evidence>
<evidence type="ECO:0000256" key="2">
    <source>
        <dbReference type="ARBA" id="ARBA00022679"/>
    </source>
</evidence>
<dbReference type="Pfam" id="PF00534">
    <property type="entry name" value="Glycos_transf_1"/>
    <property type="match status" value="1"/>
</dbReference>
<protein>
    <submittedName>
        <fullName evidence="5">Putative alpha-1,4-glucosyltransferase</fullName>
        <ecNumber evidence="5">2.4.1.-</ecNumber>
    </submittedName>
</protein>
<dbReference type="Gene3D" id="3.40.50.2000">
    <property type="entry name" value="Glycogen Phosphorylase B"/>
    <property type="match status" value="2"/>
</dbReference>
<dbReference type="Proteomes" id="UP000011863">
    <property type="component" value="Chromosome"/>
</dbReference>
<organism evidence="5 6">
    <name type="scientific">Ilumatobacter coccineus (strain NBRC 103263 / KCTC 29153 / YM16-304)</name>
    <dbReference type="NCBI Taxonomy" id="1313172"/>
    <lineage>
        <taxon>Bacteria</taxon>
        <taxon>Bacillati</taxon>
        <taxon>Actinomycetota</taxon>
        <taxon>Acidimicrobiia</taxon>
        <taxon>Acidimicrobiales</taxon>
        <taxon>Ilumatobacteraceae</taxon>
        <taxon>Ilumatobacter</taxon>
    </lineage>
</organism>
<gene>
    <name evidence="5" type="ORF">YM304_10820</name>
</gene>
<dbReference type="KEGG" id="aym:YM304_10820"/>
<dbReference type="Pfam" id="PF13439">
    <property type="entry name" value="Glyco_transf_4"/>
    <property type="match status" value="1"/>
</dbReference>
<name>A0A6C7EBK2_ILUCY</name>
<feature type="domain" description="Glycosyltransferase subfamily 4-like N-terminal" evidence="4">
    <location>
        <begin position="15"/>
        <end position="195"/>
    </location>
</feature>
<dbReference type="InterPro" id="IPR050194">
    <property type="entry name" value="Glycosyltransferase_grp1"/>
</dbReference>
<dbReference type="InterPro" id="IPR028098">
    <property type="entry name" value="Glyco_trans_4-like_N"/>
</dbReference>
<dbReference type="PANTHER" id="PTHR45947">
    <property type="entry name" value="SULFOQUINOVOSYL TRANSFERASE SQD2"/>
    <property type="match status" value="1"/>
</dbReference>
<keyword evidence="2 5" id="KW-0808">Transferase</keyword>
<dbReference type="InterPro" id="IPR001296">
    <property type="entry name" value="Glyco_trans_1"/>
</dbReference>
<dbReference type="EMBL" id="AP012057">
    <property type="protein sequence ID" value="BAN01396.1"/>
    <property type="molecule type" value="Genomic_DNA"/>
</dbReference>
<feature type="domain" description="Glycosyl transferase family 1" evidence="3">
    <location>
        <begin position="205"/>
        <end position="362"/>
    </location>
</feature>